<sequence>MYVVISMEPGATLNQLMVFMTQKAITFSVTDRINKLCDKNVNPEKCEISTQTEEQTQTPSISGPPAKKSRPEECDSPCSSATPSEPTIDKNGWDSETALLKNLIDGNDNDKETDEIQAQIYAALFAKIQPENMDEESESSNPTPSLDLNIFNNSDTSGSNYRYKAQYASTKRGVCQVCNREVSLITTHRKRHANTHLGFKSLKCTVCHKYFARQDLGTGHFKKEHPDMEFIPFVDTMSADDEQQLALMMNLCFPEEMSKKNKSKAETEASTSPSPSKTIKDTSATGKNRFPAFIFK</sequence>
<dbReference type="PROSITE" id="PS00028">
    <property type="entry name" value="ZINC_FINGER_C2H2_1"/>
    <property type="match status" value="1"/>
</dbReference>
<evidence type="ECO:0000313" key="4">
    <source>
        <dbReference type="Proteomes" id="UP001152747"/>
    </source>
</evidence>
<feature type="compositionally biased region" description="Polar residues" evidence="1">
    <location>
        <begin position="268"/>
        <end position="286"/>
    </location>
</feature>
<dbReference type="OrthoDB" id="10066279at2759"/>
<proteinExistence type="predicted"/>
<evidence type="ECO:0000259" key="2">
    <source>
        <dbReference type="PROSITE" id="PS00028"/>
    </source>
</evidence>
<dbReference type="InterPro" id="IPR013087">
    <property type="entry name" value="Znf_C2H2_type"/>
</dbReference>
<feature type="domain" description="C2H2-type" evidence="2">
    <location>
        <begin position="204"/>
        <end position="225"/>
    </location>
</feature>
<feature type="region of interest" description="Disordered" evidence="1">
    <location>
        <begin position="259"/>
        <end position="296"/>
    </location>
</feature>
<dbReference type="Gene3D" id="3.30.160.60">
    <property type="entry name" value="Classic Zinc Finger"/>
    <property type="match status" value="1"/>
</dbReference>
<keyword evidence="4" id="KW-1185">Reference proteome</keyword>
<dbReference type="AlphaFoldDB" id="A0A9P1IHX9"/>
<gene>
    <name evidence="3" type="ORF">CAMP_LOCUS7992</name>
</gene>
<dbReference type="Proteomes" id="UP001152747">
    <property type="component" value="Unassembled WGS sequence"/>
</dbReference>
<comment type="caution">
    <text evidence="3">The sequence shown here is derived from an EMBL/GenBank/DDBJ whole genome shotgun (WGS) entry which is preliminary data.</text>
</comment>
<organism evidence="3 4">
    <name type="scientific">Caenorhabditis angaria</name>
    <dbReference type="NCBI Taxonomy" id="860376"/>
    <lineage>
        <taxon>Eukaryota</taxon>
        <taxon>Metazoa</taxon>
        <taxon>Ecdysozoa</taxon>
        <taxon>Nematoda</taxon>
        <taxon>Chromadorea</taxon>
        <taxon>Rhabditida</taxon>
        <taxon>Rhabditina</taxon>
        <taxon>Rhabditomorpha</taxon>
        <taxon>Rhabditoidea</taxon>
        <taxon>Rhabditidae</taxon>
        <taxon>Peloderinae</taxon>
        <taxon>Caenorhabditis</taxon>
    </lineage>
</organism>
<name>A0A9P1IHX9_9PELO</name>
<evidence type="ECO:0000313" key="3">
    <source>
        <dbReference type="EMBL" id="CAI5445355.1"/>
    </source>
</evidence>
<dbReference type="EMBL" id="CANHGI010000003">
    <property type="protein sequence ID" value="CAI5445355.1"/>
    <property type="molecule type" value="Genomic_DNA"/>
</dbReference>
<evidence type="ECO:0000256" key="1">
    <source>
        <dbReference type="SAM" id="MobiDB-lite"/>
    </source>
</evidence>
<protein>
    <recommendedName>
        <fullName evidence="2">C2H2-type domain-containing protein</fullName>
    </recommendedName>
</protein>
<feature type="compositionally biased region" description="Low complexity" evidence="1">
    <location>
        <begin position="48"/>
        <end position="61"/>
    </location>
</feature>
<reference evidence="3" key="1">
    <citation type="submission" date="2022-11" db="EMBL/GenBank/DDBJ databases">
        <authorList>
            <person name="Kikuchi T."/>
        </authorList>
    </citation>
    <scope>NUCLEOTIDE SEQUENCE</scope>
    <source>
        <strain evidence="3">PS1010</strain>
    </source>
</reference>
<feature type="region of interest" description="Disordered" evidence="1">
    <location>
        <begin position="47"/>
        <end position="92"/>
    </location>
</feature>
<accession>A0A9P1IHX9</accession>